<dbReference type="EMBL" id="JACBZT010000001">
    <property type="protein sequence ID" value="NYJ05863.1"/>
    <property type="molecule type" value="Genomic_DNA"/>
</dbReference>
<protein>
    <submittedName>
        <fullName evidence="7">Protein-tyrosine phosphatase</fullName>
        <ecNumber evidence="7">3.1.3.48</ecNumber>
    </submittedName>
</protein>
<dbReference type="AlphaFoldDB" id="A0A853CIR0"/>
<dbReference type="GO" id="GO:0004725">
    <property type="term" value="F:protein tyrosine phosphatase activity"/>
    <property type="evidence" value="ECO:0007669"/>
    <property type="project" value="UniProtKB-EC"/>
</dbReference>
<dbReference type="PANTHER" id="PTHR11717">
    <property type="entry name" value="LOW MOLECULAR WEIGHT PROTEIN TYROSINE PHOSPHATASE"/>
    <property type="match status" value="1"/>
</dbReference>
<dbReference type="InterPro" id="IPR050438">
    <property type="entry name" value="LMW_PTPase"/>
</dbReference>
<proteinExistence type="inferred from homology"/>
<dbReference type="Pfam" id="PF01451">
    <property type="entry name" value="LMWPc"/>
    <property type="match status" value="1"/>
</dbReference>
<dbReference type="InterPro" id="IPR017867">
    <property type="entry name" value="Tyr_phospatase_low_mol_wt"/>
</dbReference>
<evidence type="ECO:0000256" key="5">
    <source>
        <dbReference type="SAM" id="MobiDB-lite"/>
    </source>
</evidence>
<dbReference type="SUPFAM" id="SSF52788">
    <property type="entry name" value="Phosphotyrosine protein phosphatases I"/>
    <property type="match status" value="1"/>
</dbReference>
<dbReference type="InterPro" id="IPR036196">
    <property type="entry name" value="Ptyr_pPase_sf"/>
</dbReference>
<name>A0A853CIR0_9ACTN</name>
<dbReference type="RefSeq" id="WP_179716572.1">
    <property type="nucleotide sequence ID" value="NZ_JACBZT010000001.1"/>
</dbReference>
<evidence type="ECO:0000256" key="1">
    <source>
        <dbReference type="ARBA" id="ARBA00011063"/>
    </source>
</evidence>
<feature type="active site" description="Nucleophile" evidence="4">
    <location>
        <position position="17"/>
    </location>
</feature>
<organism evidence="7 8">
    <name type="scientific">Petropleomorpha daqingensis</name>
    <dbReference type="NCBI Taxonomy" id="2026353"/>
    <lineage>
        <taxon>Bacteria</taxon>
        <taxon>Bacillati</taxon>
        <taxon>Actinomycetota</taxon>
        <taxon>Actinomycetes</taxon>
        <taxon>Geodermatophilales</taxon>
        <taxon>Geodermatophilaceae</taxon>
        <taxon>Petropleomorpha</taxon>
    </lineage>
</organism>
<comment type="similarity">
    <text evidence="1">Belongs to the low molecular weight phosphotyrosine protein phosphatase family.</text>
</comment>
<dbReference type="SMART" id="SM00226">
    <property type="entry name" value="LMWPc"/>
    <property type="match status" value="1"/>
</dbReference>
<dbReference type="PANTHER" id="PTHR11717:SF31">
    <property type="entry name" value="LOW MOLECULAR WEIGHT PROTEIN-TYROSINE-PHOSPHATASE ETP-RELATED"/>
    <property type="match status" value="1"/>
</dbReference>
<dbReference type="Gene3D" id="3.40.50.2300">
    <property type="match status" value="1"/>
</dbReference>
<dbReference type="Proteomes" id="UP000541969">
    <property type="component" value="Unassembled WGS sequence"/>
</dbReference>
<dbReference type="PRINTS" id="PR00719">
    <property type="entry name" value="LMWPTPASE"/>
</dbReference>
<feature type="active site" evidence="4">
    <location>
        <position position="23"/>
    </location>
</feature>
<reference evidence="7 8" key="1">
    <citation type="submission" date="2020-07" db="EMBL/GenBank/DDBJ databases">
        <title>Sequencing the genomes of 1000 actinobacteria strains.</title>
        <authorList>
            <person name="Klenk H.-P."/>
        </authorList>
    </citation>
    <scope>NUCLEOTIDE SEQUENCE [LARGE SCALE GENOMIC DNA]</scope>
    <source>
        <strain evidence="7 8">DSM 104001</strain>
    </source>
</reference>
<evidence type="ECO:0000313" key="7">
    <source>
        <dbReference type="EMBL" id="NYJ05863.1"/>
    </source>
</evidence>
<keyword evidence="8" id="KW-1185">Reference proteome</keyword>
<keyword evidence="2 7" id="KW-0378">Hydrolase</keyword>
<evidence type="ECO:0000256" key="2">
    <source>
        <dbReference type="ARBA" id="ARBA00022801"/>
    </source>
</evidence>
<dbReference type="EC" id="3.1.3.48" evidence="7"/>
<feature type="domain" description="Phosphotyrosine protein phosphatase I" evidence="6">
    <location>
        <begin position="11"/>
        <end position="194"/>
    </location>
</feature>
<evidence type="ECO:0000256" key="3">
    <source>
        <dbReference type="ARBA" id="ARBA00022912"/>
    </source>
</evidence>
<accession>A0A853CIR0</accession>
<keyword evidence="3" id="KW-0904">Protein phosphatase</keyword>
<dbReference type="InterPro" id="IPR023485">
    <property type="entry name" value="Ptyr_pPase"/>
</dbReference>
<evidence type="ECO:0000259" key="6">
    <source>
        <dbReference type="SMART" id="SM00226"/>
    </source>
</evidence>
<sequence>MTGQQNATGAFRILLVCTGNICRSALAERLGRAYLAETLGEEPELIRLTSAGTGAVVGSGMHPDSALVLAGFGGDVGQFAARQIQPDHTADADLILTMTRGHRRDVLQLAPRALARTFTLREAASLLELLGEVEPDGDDLPTRARDLVREMATARSRHTASEDDDVPDPINRPLEAHQEAGDLIAAALLPLLQRIVDLADDVPSAAHGDDGFTDTGNDTGRIRSAS</sequence>
<feature type="region of interest" description="Disordered" evidence="5">
    <location>
        <begin position="206"/>
        <end position="226"/>
    </location>
</feature>
<evidence type="ECO:0000313" key="8">
    <source>
        <dbReference type="Proteomes" id="UP000541969"/>
    </source>
</evidence>
<gene>
    <name evidence="7" type="ORF">GGQ55_002141</name>
</gene>
<comment type="caution">
    <text evidence="7">The sequence shown here is derived from an EMBL/GenBank/DDBJ whole genome shotgun (WGS) entry which is preliminary data.</text>
</comment>
<evidence type="ECO:0000256" key="4">
    <source>
        <dbReference type="PIRSR" id="PIRSR617867-1"/>
    </source>
</evidence>